<feature type="compositionally biased region" description="Low complexity" evidence="1">
    <location>
        <begin position="338"/>
        <end position="355"/>
    </location>
</feature>
<evidence type="ECO:0000313" key="3">
    <source>
        <dbReference type="EMBL" id="KAF2890332.1"/>
    </source>
</evidence>
<evidence type="ECO:0000313" key="4">
    <source>
        <dbReference type="Proteomes" id="UP000801492"/>
    </source>
</evidence>
<dbReference type="SMART" id="SM00595">
    <property type="entry name" value="MADF"/>
    <property type="match status" value="2"/>
</dbReference>
<dbReference type="InterPro" id="IPR039353">
    <property type="entry name" value="TF_Adf1"/>
</dbReference>
<name>A0A8K0CU07_IGNLU</name>
<protein>
    <recommendedName>
        <fullName evidence="2">MADF domain-containing protein</fullName>
    </recommendedName>
</protein>
<dbReference type="PROSITE" id="PS51029">
    <property type="entry name" value="MADF"/>
    <property type="match status" value="2"/>
</dbReference>
<proteinExistence type="predicted"/>
<dbReference type="PANTHER" id="PTHR12243">
    <property type="entry name" value="MADF DOMAIN TRANSCRIPTION FACTOR"/>
    <property type="match status" value="1"/>
</dbReference>
<dbReference type="InterPro" id="IPR006578">
    <property type="entry name" value="MADF-dom"/>
</dbReference>
<feature type="region of interest" description="Disordered" evidence="1">
    <location>
        <begin position="337"/>
        <end position="379"/>
    </location>
</feature>
<comment type="caution">
    <text evidence="3">The sequence shown here is derived from an EMBL/GenBank/DDBJ whole genome shotgun (WGS) entry which is preliminary data.</text>
</comment>
<dbReference type="GO" id="GO:0006357">
    <property type="term" value="P:regulation of transcription by RNA polymerase II"/>
    <property type="evidence" value="ECO:0007669"/>
    <property type="project" value="TreeGrafter"/>
</dbReference>
<evidence type="ECO:0000259" key="2">
    <source>
        <dbReference type="PROSITE" id="PS51029"/>
    </source>
</evidence>
<keyword evidence="4" id="KW-1185">Reference proteome</keyword>
<dbReference type="AlphaFoldDB" id="A0A8K0CU07"/>
<feature type="domain" description="MADF" evidence="2">
    <location>
        <begin position="46"/>
        <end position="135"/>
    </location>
</feature>
<dbReference type="GO" id="GO:0005667">
    <property type="term" value="C:transcription regulator complex"/>
    <property type="evidence" value="ECO:0007669"/>
    <property type="project" value="TreeGrafter"/>
</dbReference>
<reference evidence="3" key="1">
    <citation type="submission" date="2019-08" db="EMBL/GenBank/DDBJ databases">
        <title>The genome of the North American firefly Photinus pyralis.</title>
        <authorList>
            <consortium name="Photinus pyralis genome working group"/>
            <person name="Fallon T.R."/>
            <person name="Sander Lower S.E."/>
            <person name="Weng J.-K."/>
        </authorList>
    </citation>
    <scope>NUCLEOTIDE SEQUENCE</scope>
    <source>
        <strain evidence="3">TRF0915ILg1</strain>
        <tissue evidence="3">Whole body</tissue>
    </source>
</reference>
<sequence>MTDVSDYESNGISEKTSDEQIIKFIFDLSKEMNIEDTRGVVGNELELIALVRNCRFLYDKSLSDFKDIRKKNVAWGAIACVMHSKVHDVQQRWRSLREGYNKYKKELESLGNINSGTIRPWEFYEDMKFIEPYIVHRRSAFSRGSGVNFSEDVESLSEESRSVTTNYERNSDTLKLIANIQTHPVLYDNKHPNYKVRESKIQAWNEVAQSVGAPVSECEIKWRNLRERYGRERKLKDTQTDKKHWEYFEALSFLDVHIKPRRHSIFRPILPKPTLEECANNVTILSSISTNQPTFILKQLIKDISKPITQNVEVTEENVEIKLNSAVDVQHVEFVDASNPVPSRSPSTSPTPSDSKVNLKGSYLSPSSEQSQFSHDEDELFGQTITAELRRMPSGKKKMKIKAEIYKILYDNESDN</sequence>
<dbReference type="OrthoDB" id="6703957at2759"/>
<accession>A0A8K0CU07</accession>
<dbReference type="GO" id="GO:0005634">
    <property type="term" value="C:nucleus"/>
    <property type="evidence" value="ECO:0007669"/>
    <property type="project" value="TreeGrafter"/>
</dbReference>
<dbReference type="EMBL" id="VTPC01054457">
    <property type="protein sequence ID" value="KAF2890332.1"/>
    <property type="molecule type" value="Genomic_DNA"/>
</dbReference>
<evidence type="ECO:0000256" key="1">
    <source>
        <dbReference type="SAM" id="MobiDB-lite"/>
    </source>
</evidence>
<organism evidence="3 4">
    <name type="scientific">Ignelater luminosus</name>
    <name type="common">Cucubano</name>
    <name type="synonym">Pyrophorus luminosus</name>
    <dbReference type="NCBI Taxonomy" id="2038154"/>
    <lineage>
        <taxon>Eukaryota</taxon>
        <taxon>Metazoa</taxon>
        <taxon>Ecdysozoa</taxon>
        <taxon>Arthropoda</taxon>
        <taxon>Hexapoda</taxon>
        <taxon>Insecta</taxon>
        <taxon>Pterygota</taxon>
        <taxon>Neoptera</taxon>
        <taxon>Endopterygota</taxon>
        <taxon>Coleoptera</taxon>
        <taxon>Polyphaga</taxon>
        <taxon>Elateriformia</taxon>
        <taxon>Elateroidea</taxon>
        <taxon>Elateridae</taxon>
        <taxon>Agrypninae</taxon>
        <taxon>Pyrophorini</taxon>
        <taxon>Ignelater</taxon>
    </lineage>
</organism>
<feature type="compositionally biased region" description="Polar residues" evidence="1">
    <location>
        <begin position="364"/>
        <end position="373"/>
    </location>
</feature>
<feature type="domain" description="MADF" evidence="2">
    <location>
        <begin position="175"/>
        <end position="259"/>
    </location>
</feature>
<dbReference type="Pfam" id="PF10545">
    <property type="entry name" value="MADF_DNA_bdg"/>
    <property type="match status" value="2"/>
</dbReference>
<dbReference type="Proteomes" id="UP000801492">
    <property type="component" value="Unassembled WGS sequence"/>
</dbReference>
<gene>
    <name evidence="3" type="ORF">ILUMI_15841</name>
</gene>
<dbReference type="PANTHER" id="PTHR12243:SF67">
    <property type="entry name" value="COREPRESSOR OF PANGOLIN, ISOFORM A-RELATED"/>
    <property type="match status" value="1"/>
</dbReference>